<evidence type="ECO:0000256" key="8">
    <source>
        <dbReference type="ARBA" id="ARBA00022801"/>
    </source>
</evidence>
<dbReference type="PROSITE" id="PS00972">
    <property type="entry name" value="USP_1"/>
    <property type="match status" value="1"/>
</dbReference>
<evidence type="ECO:0000256" key="6">
    <source>
        <dbReference type="ARBA" id="ARBA00022771"/>
    </source>
</evidence>
<dbReference type="InterPro" id="IPR018200">
    <property type="entry name" value="USP_CS"/>
</dbReference>
<dbReference type="PANTHER" id="PTHR24006:SF874">
    <property type="entry name" value="UBIQUITIN CARBOXYL-TERMINAL HYDROLASE 16"/>
    <property type="match status" value="1"/>
</dbReference>
<organism evidence="16 17">
    <name type="scientific">Zingiber officinale</name>
    <name type="common">Ginger</name>
    <name type="synonym">Amomum zingiber</name>
    <dbReference type="NCBI Taxonomy" id="94328"/>
    <lineage>
        <taxon>Eukaryota</taxon>
        <taxon>Viridiplantae</taxon>
        <taxon>Streptophyta</taxon>
        <taxon>Embryophyta</taxon>
        <taxon>Tracheophyta</taxon>
        <taxon>Spermatophyta</taxon>
        <taxon>Magnoliopsida</taxon>
        <taxon>Liliopsida</taxon>
        <taxon>Zingiberales</taxon>
        <taxon>Zingiberaceae</taxon>
        <taxon>Zingiber</taxon>
    </lineage>
</organism>
<feature type="region of interest" description="Disordered" evidence="12">
    <location>
        <begin position="852"/>
        <end position="900"/>
    </location>
</feature>
<dbReference type="AlphaFoldDB" id="A0A8J5KHC9"/>
<evidence type="ECO:0000256" key="1">
    <source>
        <dbReference type="ARBA" id="ARBA00000707"/>
    </source>
</evidence>
<evidence type="ECO:0000313" key="16">
    <source>
        <dbReference type="EMBL" id="KAG6481384.1"/>
    </source>
</evidence>
<dbReference type="Proteomes" id="UP000734854">
    <property type="component" value="Unassembled WGS sequence"/>
</dbReference>
<keyword evidence="8" id="KW-0378">Hydrolase</keyword>
<comment type="caution">
    <text evidence="16">The sequence shown here is derived from an EMBL/GenBank/DDBJ whole genome shotgun (WGS) entry which is preliminary data.</text>
</comment>
<evidence type="ECO:0000256" key="4">
    <source>
        <dbReference type="ARBA" id="ARBA00022670"/>
    </source>
</evidence>
<evidence type="ECO:0000256" key="10">
    <source>
        <dbReference type="ARBA" id="ARBA00022833"/>
    </source>
</evidence>
<dbReference type="GO" id="GO:0016579">
    <property type="term" value="P:protein deubiquitination"/>
    <property type="evidence" value="ECO:0007669"/>
    <property type="project" value="InterPro"/>
</dbReference>
<evidence type="ECO:0000259" key="15">
    <source>
        <dbReference type="PROSITE" id="PS50865"/>
    </source>
</evidence>
<dbReference type="GO" id="GO:0005829">
    <property type="term" value="C:cytosol"/>
    <property type="evidence" value="ECO:0007669"/>
    <property type="project" value="TreeGrafter"/>
</dbReference>
<keyword evidence="9" id="KW-0788">Thiol protease</keyword>
<evidence type="ECO:0000256" key="5">
    <source>
        <dbReference type="ARBA" id="ARBA00022723"/>
    </source>
</evidence>
<dbReference type="OrthoDB" id="420187at2759"/>
<dbReference type="PROSITE" id="PS50865">
    <property type="entry name" value="ZF_MYND_2"/>
    <property type="match status" value="1"/>
</dbReference>
<gene>
    <name evidence="16" type="ORF">ZIOFF_057984</name>
</gene>
<dbReference type="FunFam" id="6.10.140.2220:FF:000006">
    <property type="entry name" value="Ubiquitin carboxyl-terminal hydrolase 15"/>
    <property type="match status" value="1"/>
</dbReference>
<dbReference type="GO" id="GO:0006508">
    <property type="term" value="P:proteolysis"/>
    <property type="evidence" value="ECO:0007669"/>
    <property type="project" value="UniProtKB-KW"/>
</dbReference>
<keyword evidence="5" id="KW-0479">Metal-binding</keyword>
<evidence type="ECO:0000256" key="7">
    <source>
        <dbReference type="ARBA" id="ARBA00022786"/>
    </source>
</evidence>
<evidence type="ECO:0000256" key="13">
    <source>
        <dbReference type="SAM" id="Phobius"/>
    </source>
</evidence>
<keyword evidence="7" id="KW-0833">Ubl conjugation pathway</keyword>
<feature type="compositionally biased region" description="Basic and acidic residues" evidence="12">
    <location>
        <begin position="160"/>
        <end position="188"/>
    </location>
</feature>
<evidence type="ECO:0000256" key="12">
    <source>
        <dbReference type="SAM" id="MobiDB-lite"/>
    </source>
</evidence>
<accession>A0A8J5KHC9</accession>
<dbReference type="InterPro" id="IPR050164">
    <property type="entry name" value="Peptidase_C19"/>
</dbReference>
<dbReference type="GO" id="GO:0008270">
    <property type="term" value="F:zinc ion binding"/>
    <property type="evidence" value="ECO:0007669"/>
    <property type="project" value="UniProtKB-KW"/>
</dbReference>
<keyword evidence="13" id="KW-0472">Membrane</keyword>
<dbReference type="GO" id="GO:0004843">
    <property type="term" value="F:cysteine-type deubiquitinase activity"/>
    <property type="evidence" value="ECO:0007669"/>
    <property type="project" value="UniProtKB-EC"/>
</dbReference>
<dbReference type="EC" id="3.4.19.12" evidence="3"/>
<keyword evidence="10" id="KW-0862">Zinc</keyword>
<reference evidence="16 17" key="1">
    <citation type="submission" date="2020-08" db="EMBL/GenBank/DDBJ databases">
        <title>Plant Genome Project.</title>
        <authorList>
            <person name="Zhang R.-G."/>
        </authorList>
    </citation>
    <scope>NUCLEOTIDE SEQUENCE [LARGE SCALE GENOMIC DNA]</scope>
    <source>
        <tissue evidence="16">Rhizome</tissue>
    </source>
</reference>
<evidence type="ECO:0000256" key="3">
    <source>
        <dbReference type="ARBA" id="ARBA00012759"/>
    </source>
</evidence>
<evidence type="ECO:0000313" key="17">
    <source>
        <dbReference type="Proteomes" id="UP000734854"/>
    </source>
</evidence>
<dbReference type="PROSITE" id="PS01360">
    <property type="entry name" value="ZF_MYND_1"/>
    <property type="match status" value="1"/>
</dbReference>
<feature type="transmembrane region" description="Helical" evidence="13">
    <location>
        <begin position="6"/>
        <end position="27"/>
    </location>
</feature>
<evidence type="ECO:0000256" key="2">
    <source>
        <dbReference type="ARBA" id="ARBA00009085"/>
    </source>
</evidence>
<dbReference type="InterPro" id="IPR002893">
    <property type="entry name" value="Znf_MYND"/>
</dbReference>
<dbReference type="FunFam" id="3.90.70.10:FF:000026">
    <property type="entry name" value="Ubiquitin carboxyl-terminal hydrolase 15"/>
    <property type="match status" value="1"/>
</dbReference>
<evidence type="ECO:0000259" key="14">
    <source>
        <dbReference type="PROSITE" id="PS50235"/>
    </source>
</evidence>
<keyword evidence="6 11" id="KW-0863">Zinc-finger</keyword>
<keyword evidence="4" id="KW-0645">Protease</keyword>
<dbReference type="GO" id="GO:0005634">
    <property type="term" value="C:nucleus"/>
    <property type="evidence" value="ECO:0007669"/>
    <property type="project" value="TreeGrafter"/>
</dbReference>
<sequence length="900" mass="99005">MPLEVYLRISWEPLVVFLVGPLLAFVVQRKWRLAMARQEEVRRLAFLAAQEAIQAEAEAMKAYVATSTAAMIAEKESPVSPTECPVCLGPAMARCGQCKAVRYCSGKCQIIHWRQGHKDECYPPILNDSNSGAVKVIDSEIMPPKKHALLEKRFVPKEELNTKAVESPERHSALKPASPDDFKDKPEENTSVEFSAKESISASFSASSLANGLALSNRILDGTPNGGNPNPVLDARLGETSSSDIPTRNPRTRANPYHASHSVLLIPEPTRSNPSANITSKVKSQAEQFLLKVSTDELSANDKAKAVASPRSSEISHEEPVTSSNSVAAIANATSVATKSSEPVAPTLLDVKSQTKHNEAPASNLEASDPVANGTIIETQSLISCALRSLPCASNQLSYSSGSQTITSCEYLEIGNALRGSIRSDDASGVTLKDLSTPAKAFLKQPTPYKTSRNYPPELMLFPFDLFIKLYNPGKIQLHPCGLTNSGNSCYANAVLQCLIFTRPLSAYLLEGLHSLKCPMKAWCFTCELESLVMHTKEGQSPLSPLGVLSHLHNMGKNFCPGQQQDAHEFMRYAVDVMQSECLKEAGAKPDSVLAVETTLVQQTFGGYLLSKIRCNKCKVKSKRYERMMDLTLEIHGDIATLDEALHHFTSPEILDGENKYDCSRCKSYERARKRLMILEAPNILTIVLKRFQSGEFGKLNKSVQFPEYLNLARYMSGDDASPVYQLYAAIVHKDVRNSTSSGHYVCYIKDTQSKWYKINDSKVKSVELEKVLSKGPYILLYARCLPRAPRSVRKAMAYDVAPPRKTSGKEAKGKPVGSSNMEGSKDLPKQQIKREDDNFLLWDPFDKKLCSPTDSSSDSSSLFDEGSSCSTESTRESTSMEENSGELYFMNPNNPSSVP</sequence>
<comment type="catalytic activity">
    <reaction evidence="1">
        <text>Thiol-dependent hydrolysis of ester, thioester, amide, peptide and isopeptide bonds formed by the C-terminal Gly of ubiquitin (a 76-residue protein attached to proteins as an intracellular targeting signal).</text>
        <dbReference type="EC" id="3.4.19.12"/>
    </reaction>
</comment>
<dbReference type="Pfam" id="PF00443">
    <property type="entry name" value="UCH"/>
    <property type="match status" value="1"/>
</dbReference>
<feature type="domain" description="USP" evidence="14">
    <location>
        <begin position="481"/>
        <end position="785"/>
    </location>
</feature>
<dbReference type="InterPro" id="IPR028889">
    <property type="entry name" value="USP"/>
</dbReference>
<dbReference type="InterPro" id="IPR001394">
    <property type="entry name" value="Peptidase_C19_UCH"/>
</dbReference>
<feature type="region of interest" description="Disordered" evidence="12">
    <location>
        <begin position="160"/>
        <end position="193"/>
    </location>
</feature>
<feature type="domain" description="MYND-type" evidence="15">
    <location>
        <begin position="84"/>
        <end position="121"/>
    </location>
</feature>
<evidence type="ECO:0000256" key="11">
    <source>
        <dbReference type="PROSITE-ProRule" id="PRU00134"/>
    </source>
</evidence>
<proteinExistence type="inferred from homology"/>
<comment type="similarity">
    <text evidence="2">Belongs to the peptidase C19 family.</text>
</comment>
<dbReference type="PANTHER" id="PTHR24006">
    <property type="entry name" value="UBIQUITIN CARBOXYL-TERMINAL HYDROLASE"/>
    <property type="match status" value="1"/>
</dbReference>
<dbReference type="EMBL" id="JACMSC010000016">
    <property type="protein sequence ID" value="KAG6481384.1"/>
    <property type="molecule type" value="Genomic_DNA"/>
</dbReference>
<evidence type="ECO:0000256" key="9">
    <source>
        <dbReference type="ARBA" id="ARBA00022807"/>
    </source>
</evidence>
<keyword evidence="13" id="KW-1133">Transmembrane helix</keyword>
<keyword evidence="13" id="KW-0812">Transmembrane</keyword>
<feature type="region of interest" description="Disordered" evidence="12">
    <location>
        <begin position="800"/>
        <end position="831"/>
    </location>
</feature>
<keyword evidence="17" id="KW-1185">Reference proteome</keyword>
<name>A0A8J5KHC9_ZINOF</name>
<protein>
    <recommendedName>
        <fullName evidence="3">ubiquitinyl hydrolase 1</fullName>
        <ecNumber evidence="3">3.4.19.12</ecNumber>
    </recommendedName>
</protein>
<dbReference type="Pfam" id="PF01753">
    <property type="entry name" value="zf-MYND"/>
    <property type="match status" value="1"/>
</dbReference>
<dbReference type="PROSITE" id="PS50235">
    <property type="entry name" value="USP_3"/>
    <property type="match status" value="1"/>
</dbReference>
<feature type="compositionally biased region" description="Low complexity" evidence="12">
    <location>
        <begin position="852"/>
        <end position="883"/>
    </location>
</feature>